<dbReference type="InterPro" id="IPR005553">
    <property type="entry name" value="CLAG"/>
</dbReference>
<feature type="region of interest" description="Disordered" evidence="1">
    <location>
        <begin position="30"/>
        <end position="70"/>
    </location>
</feature>
<evidence type="ECO:0000313" key="4">
    <source>
        <dbReference type="Proteomes" id="UP000028837"/>
    </source>
</evidence>
<feature type="chain" id="PRO_5001808231" evidence="2">
    <location>
        <begin position="19"/>
        <end position="1490"/>
    </location>
</feature>
<evidence type="ECO:0000313" key="3">
    <source>
        <dbReference type="EMBL" id="KFG32008.1"/>
    </source>
</evidence>
<dbReference type="Pfam" id="PF03805">
    <property type="entry name" value="CLAG"/>
    <property type="match status" value="1"/>
</dbReference>
<evidence type="ECO:0000256" key="1">
    <source>
        <dbReference type="SAM" id="MobiDB-lite"/>
    </source>
</evidence>
<keyword evidence="2" id="KW-0732">Signal</keyword>
<gene>
    <name evidence="3" type="ORF">TGDOM2_294400</name>
</gene>
<protein>
    <submittedName>
        <fullName evidence="3">Cytoadherence-linked asexual protein</fullName>
    </submittedName>
</protein>
<name>A0A086JIP0_TOXGO</name>
<comment type="caution">
    <text evidence="3">The sequence shown here is derived from an EMBL/GenBank/DDBJ whole genome shotgun (WGS) entry which is preliminary data.</text>
</comment>
<dbReference type="Proteomes" id="UP000028837">
    <property type="component" value="Unassembled WGS sequence"/>
</dbReference>
<dbReference type="VEuPathDB" id="ToxoDB:TGDOM2_294400"/>
<dbReference type="InterPro" id="IPR018378">
    <property type="entry name" value="C-type_lectin_CS"/>
</dbReference>
<evidence type="ECO:0000256" key="2">
    <source>
        <dbReference type="SAM" id="SignalP"/>
    </source>
</evidence>
<sequence>MRIFHLLLLGWAVCLALGLRVDLAAAETETDGFGRRRRKKEQEHYGDNIEMTTLPTKKGGTAPAVPSSPAEAAKWPFNSSCMYSEVEIYRPGIKEYLHARTYDPLAPIAGNQQENLKALQELLTADFMTQGVASVLLAVEQVAGFVDFQQPPLSEGRLFCSEAKDELCHRIRDALRSGQPCKVIAPVLNCSQLNKKDMEAFLEAFEAEAAILPSSPDNECGKAYAEAVSLYHLVIVDTPLSFSETPMESEEMKEKLNLLFAENTRGGPTPAKEGVVYETVDLQAPNDSGDAPGKPEQAPKPSLLSINSSIWPADIYANSEADREASMVELKKLKNRFLGKPLGPPETTTLEAFPYEPEATRTLHYSAARRLFFIGARSPLVALLYNLLFQAWYRWDELFTGEGAARPFPRISTLLRAGSQERYSRLDALCGVALKKVKPRPKTPSTLPILPREKMFRKTRVVGEAKFSCDILHRAATALDLGESAAVVDFNERMESLNDEKKRRSVLLEHNASGSANFRRVCLSFRKSVDGVTELTDLLSCSFSDTVLPSALSASTSSALPPNLRDVSEFDSVVLLETKAAAAPAVDVSEDEDSPQEQEDRARRNFNWLRLRAAPHLEAGLLGDVLSLDYGTWWISLLFVDERSLGEVEAKRKKLKATCAKAAKSKKSTTDDGVCTATWNKRWWDKNCSKNLTRFLCTPVLDVLALDGQLTFVTSRALKALAANDLQVKKPGQSAKGRPFASLAGSRATQKMLFARNAYAPAIFGALQFFSTSTMANAELLGGLDHPGIWDINFASSLFTGKGKRGWLFSRLTGSLLRRLGTRLAEKAYQPYMMQLLHQKLRPETRKKMFQAIQVIVHPLALKHLNQMAPLYSDSKGNLNKEGGFAEEIDNTLREWSEYGMNEKLIDRLEKGQNLSASDFAGVNILTMPIPSRERMDSLVAERLNGALKRLQENPENVETSRAACDFLSHASNSIYVVNDSRYLLNKFGPENLLFLGKIVKRSETLEKPQGFFARSWAGVEKTLKGILRLPPYMVRHFVFAAVKVREDLVSEVVREMAAIYNRFSNFFKDEIAFRKAVSELSIAYEDLLRQRIREPFAVPTHSLLDNIHPDYAQMDGQSRNQEFQASALSHIFSQAWSLFFSVSMNNYINPEPLAKIEAEYSTDAWKKSVDDHLAVNSFRMIFMGSDMPLKLYDQLIPNEQKRMLKRAKFGVSTMFAYQTLLTGRLYEAQNLPNLGMFLQAQGPYFGPMIVRWQQRRRTDRLIEIVSWLTLGAFCFAAVGAAMQQTTQVVEQIVQNQSSLAPELSGCPPMGICMDGTIGDPIASPPATAASAVFQSIALVGVGMMLGPAVAIWKIAVSHFKVLARFEMAIGNAFRRMGQWFRKKWRGRWFANKQNAEIEKEMQRHTKKMKEEQKKMIDRKAPNLIDQAVPATAPELDLVPDGPEPVLGASTSGSGGGFFEIASAYRRRPRFDRLANIRRHDALLARFDKL</sequence>
<dbReference type="EMBL" id="AHZU02001473">
    <property type="protein sequence ID" value="KFG32008.1"/>
    <property type="molecule type" value="Genomic_DNA"/>
</dbReference>
<dbReference type="OrthoDB" id="346922at2759"/>
<dbReference type="GO" id="GO:0020035">
    <property type="term" value="P:adhesion of symbiont to microvasculature"/>
    <property type="evidence" value="ECO:0007669"/>
    <property type="project" value="InterPro"/>
</dbReference>
<dbReference type="PROSITE" id="PS00615">
    <property type="entry name" value="C_TYPE_LECTIN_1"/>
    <property type="match status" value="1"/>
</dbReference>
<organism evidence="3 4">
    <name type="scientific">Toxoplasma gondii GAB2-2007-GAL-DOM2</name>
    <dbReference type="NCBI Taxonomy" id="1130820"/>
    <lineage>
        <taxon>Eukaryota</taxon>
        <taxon>Sar</taxon>
        <taxon>Alveolata</taxon>
        <taxon>Apicomplexa</taxon>
        <taxon>Conoidasida</taxon>
        <taxon>Coccidia</taxon>
        <taxon>Eucoccidiorida</taxon>
        <taxon>Eimeriorina</taxon>
        <taxon>Sarcocystidae</taxon>
        <taxon>Toxoplasma</taxon>
    </lineage>
</organism>
<proteinExistence type="predicted"/>
<accession>A0A086JIP0</accession>
<reference evidence="3 4" key="1">
    <citation type="submission" date="2014-02" db="EMBL/GenBank/DDBJ databases">
        <authorList>
            <person name="Sibley D."/>
            <person name="Venepally P."/>
            <person name="Karamycheva S."/>
            <person name="Hadjithomas M."/>
            <person name="Khan A."/>
            <person name="Brunk B."/>
            <person name="Roos D."/>
            <person name="Caler E."/>
            <person name="Lorenzi H."/>
        </authorList>
    </citation>
    <scope>NUCLEOTIDE SEQUENCE [LARGE SCALE GENOMIC DNA]</scope>
    <source>
        <strain evidence="3 4">GAB2-2007-GAL-DOM2</strain>
    </source>
</reference>
<feature type="signal peptide" evidence="2">
    <location>
        <begin position="1"/>
        <end position="18"/>
    </location>
</feature>